<dbReference type="InterPro" id="IPR008250">
    <property type="entry name" value="ATPase_P-typ_transduc_dom_A_sf"/>
</dbReference>
<keyword evidence="10 12" id="KW-1133">Transmembrane helix</keyword>
<evidence type="ECO:0000313" key="14">
    <source>
        <dbReference type="EMBL" id="HEB14154.1"/>
    </source>
</evidence>
<dbReference type="Gene3D" id="2.70.150.10">
    <property type="entry name" value="Calcium-transporting ATPase, cytoplasmic transduction domain A"/>
    <property type="match status" value="1"/>
</dbReference>
<reference evidence="14" key="1">
    <citation type="journal article" date="2020" name="mSystems">
        <title>Genome- and Community-Level Interaction Insights into Carbon Utilization and Element Cycling Functions of Hydrothermarchaeota in Hydrothermal Sediment.</title>
        <authorList>
            <person name="Zhou Z."/>
            <person name="Liu Y."/>
            <person name="Xu W."/>
            <person name="Pan J."/>
            <person name="Luo Z.H."/>
            <person name="Li M."/>
        </authorList>
    </citation>
    <scope>NUCLEOTIDE SEQUENCE [LARGE SCALE GENOMIC DNA]</scope>
    <source>
        <strain evidence="14">HyVt-365</strain>
    </source>
</reference>
<dbReference type="PANTHER" id="PTHR43294:SF21">
    <property type="entry name" value="CATION TRANSPORTING ATPASE"/>
    <property type="match status" value="1"/>
</dbReference>
<dbReference type="GO" id="GO:0019829">
    <property type="term" value="F:ATPase-coupled monoatomic cation transmembrane transporter activity"/>
    <property type="evidence" value="ECO:0007669"/>
    <property type="project" value="TreeGrafter"/>
</dbReference>
<feature type="transmembrane region" description="Helical" evidence="12">
    <location>
        <begin position="64"/>
        <end position="82"/>
    </location>
</feature>
<dbReference type="SUPFAM" id="SSF81653">
    <property type="entry name" value="Calcium ATPase, transduction domain A"/>
    <property type="match status" value="1"/>
</dbReference>
<keyword evidence="9" id="KW-1278">Translocase</keyword>
<feature type="domain" description="Cation-transporting P-type ATPase N-terminal" evidence="13">
    <location>
        <begin position="11"/>
        <end position="84"/>
    </location>
</feature>
<keyword evidence="8" id="KW-0460">Magnesium</keyword>
<dbReference type="SMART" id="SM00831">
    <property type="entry name" value="Cation_ATPase_N"/>
    <property type="match status" value="1"/>
</dbReference>
<dbReference type="InterPro" id="IPR023298">
    <property type="entry name" value="ATPase_P-typ_TM_dom_sf"/>
</dbReference>
<dbReference type="Pfam" id="PF00122">
    <property type="entry name" value="E1-E2_ATPase"/>
    <property type="match status" value="1"/>
</dbReference>
<gene>
    <name evidence="14" type="ORF">ENI09_01965</name>
</gene>
<keyword evidence="11 12" id="KW-0472">Membrane</keyword>
<dbReference type="InterPro" id="IPR059000">
    <property type="entry name" value="ATPase_P-type_domA"/>
</dbReference>
<feature type="non-terminal residue" evidence="14">
    <location>
        <position position="269"/>
    </location>
</feature>
<dbReference type="Proteomes" id="UP000885744">
    <property type="component" value="Unassembled WGS sequence"/>
</dbReference>
<evidence type="ECO:0000256" key="3">
    <source>
        <dbReference type="ARBA" id="ARBA00022475"/>
    </source>
</evidence>
<proteinExistence type="inferred from homology"/>
<evidence type="ECO:0000256" key="7">
    <source>
        <dbReference type="ARBA" id="ARBA00022840"/>
    </source>
</evidence>
<keyword evidence="4" id="KW-0597">Phosphoprotein</keyword>
<dbReference type="Pfam" id="PF00690">
    <property type="entry name" value="Cation_ATPase_N"/>
    <property type="match status" value="1"/>
</dbReference>
<evidence type="ECO:0000256" key="10">
    <source>
        <dbReference type="ARBA" id="ARBA00022989"/>
    </source>
</evidence>
<comment type="caution">
    <text evidence="14">The sequence shown here is derived from an EMBL/GenBank/DDBJ whole genome shotgun (WGS) entry which is preliminary data.</text>
</comment>
<comment type="similarity">
    <text evidence="2">Belongs to the cation transport ATPase (P-type) (TC 3.A.3) family. Type IIA subfamily.</text>
</comment>
<evidence type="ECO:0000256" key="1">
    <source>
        <dbReference type="ARBA" id="ARBA00004651"/>
    </source>
</evidence>
<accession>A0A7C1NNA9</accession>
<feature type="transmembrane region" description="Helical" evidence="12">
    <location>
        <begin position="88"/>
        <end position="104"/>
    </location>
</feature>
<dbReference type="InterPro" id="IPR050510">
    <property type="entry name" value="Cation_transp_ATPase_P-type"/>
</dbReference>
<evidence type="ECO:0000256" key="8">
    <source>
        <dbReference type="ARBA" id="ARBA00022842"/>
    </source>
</evidence>
<protein>
    <submittedName>
        <fullName evidence="14">HAD family hydrolase</fullName>
    </submittedName>
</protein>
<name>A0A7C1NNA9_UNCKA</name>
<evidence type="ECO:0000256" key="4">
    <source>
        <dbReference type="ARBA" id="ARBA00022553"/>
    </source>
</evidence>
<dbReference type="Gene3D" id="1.20.1110.10">
    <property type="entry name" value="Calcium-transporting ATPase, transmembrane domain"/>
    <property type="match status" value="1"/>
</dbReference>
<dbReference type="FunFam" id="2.70.150.10:FF:000160">
    <property type="entry name" value="Sarcoplasmic/endoplasmic reticulum calcium ATPase 1"/>
    <property type="match status" value="1"/>
</dbReference>
<keyword evidence="5 12" id="KW-0812">Transmembrane</keyword>
<evidence type="ECO:0000256" key="2">
    <source>
        <dbReference type="ARBA" id="ARBA00005675"/>
    </source>
</evidence>
<dbReference type="GO" id="GO:0005886">
    <property type="term" value="C:plasma membrane"/>
    <property type="evidence" value="ECO:0007669"/>
    <property type="project" value="UniProtKB-SubCell"/>
</dbReference>
<dbReference type="GO" id="GO:1902600">
    <property type="term" value="P:proton transmembrane transport"/>
    <property type="evidence" value="ECO:0007669"/>
    <property type="project" value="TreeGrafter"/>
</dbReference>
<comment type="subcellular location">
    <subcellularLocation>
        <location evidence="1">Cell membrane</location>
        <topology evidence="1">Multi-pass membrane protein</topology>
    </subcellularLocation>
</comment>
<dbReference type="AlphaFoldDB" id="A0A7C1NNA9"/>
<dbReference type="GO" id="GO:0005524">
    <property type="term" value="F:ATP binding"/>
    <property type="evidence" value="ECO:0007669"/>
    <property type="project" value="UniProtKB-KW"/>
</dbReference>
<dbReference type="PANTHER" id="PTHR43294">
    <property type="entry name" value="SODIUM/POTASSIUM-TRANSPORTING ATPASE SUBUNIT ALPHA"/>
    <property type="match status" value="1"/>
</dbReference>
<keyword evidence="7" id="KW-0067">ATP-binding</keyword>
<keyword evidence="14" id="KW-0378">Hydrolase</keyword>
<dbReference type="InterPro" id="IPR001757">
    <property type="entry name" value="P_typ_ATPase"/>
</dbReference>
<evidence type="ECO:0000256" key="11">
    <source>
        <dbReference type="ARBA" id="ARBA00023136"/>
    </source>
</evidence>
<dbReference type="NCBIfam" id="TIGR01494">
    <property type="entry name" value="ATPase_P-type"/>
    <property type="match status" value="1"/>
</dbReference>
<dbReference type="EMBL" id="DRHH01000083">
    <property type="protein sequence ID" value="HEB14154.1"/>
    <property type="molecule type" value="Genomic_DNA"/>
</dbReference>
<keyword evidence="6" id="KW-0547">Nucleotide-binding</keyword>
<evidence type="ECO:0000256" key="9">
    <source>
        <dbReference type="ARBA" id="ARBA00022967"/>
    </source>
</evidence>
<dbReference type="SUPFAM" id="SSF81665">
    <property type="entry name" value="Calcium ATPase, transmembrane domain M"/>
    <property type="match status" value="1"/>
</dbReference>
<sequence>MLSFSLVVSDKHYVQSFQEVFADLGTSEKGLTSREARARLNKSGKNLLFEETRFKTLRLLANQFKNFFVILLFIASALAFAFESAVNGFVLLAVVVLNVSVSFIQERKAEKTIESLRKIYPDRVFVMRGGKETSVLVEEIVMGDVVVLREGEAVPADLRLFESRDLRIDEAVLTGESIPAEKTTQPFPEGTSLADRKNIAYVGTLVVSGSGLGVVVKAGSETEFGKIAAFAQEQEERSFLLERITRLGIWLTAFAGLLSLLIFALGIWR</sequence>
<evidence type="ECO:0000256" key="5">
    <source>
        <dbReference type="ARBA" id="ARBA00022692"/>
    </source>
</evidence>
<evidence type="ECO:0000256" key="6">
    <source>
        <dbReference type="ARBA" id="ARBA00022741"/>
    </source>
</evidence>
<dbReference type="GO" id="GO:0016887">
    <property type="term" value="F:ATP hydrolysis activity"/>
    <property type="evidence" value="ECO:0007669"/>
    <property type="project" value="InterPro"/>
</dbReference>
<keyword evidence="3" id="KW-1003">Cell membrane</keyword>
<feature type="transmembrane region" description="Helical" evidence="12">
    <location>
        <begin position="247"/>
        <end position="268"/>
    </location>
</feature>
<organism evidence="14">
    <name type="scientific">candidate division WWE3 bacterium</name>
    <dbReference type="NCBI Taxonomy" id="2053526"/>
    <lineage>
        <taxon>Bacteria</taxon>
        <taxon>Katanobacteria</taxon>
    </lineage>
</organism>
<evidence type="ECO:0000256" key="12">
    <source>
        <dbReference type="SAM" id="Phobius"/>
    </source>
</evidence>
<dbReference type="InterPro" id="IPR004014">
    <property type="entry name" value="ATPase_P-typ_cation-transptr_N"/>
</dbReference>
<evidence type="ECO:0000259" key="13">
    <source>
        <dbReference type="SMART" id="SM00831"/>
    </source>
</evidence>